<organism evidence="2 3">
    <name type="scientific">Micromonospora azadirachtae</name>
    <dbReference type="NCBI Taxonomy" id="1970735"/>
    <lineage>
        <taxon>Bacteria</taxon>
        <taxon>Bacillati</taxon>
        <taxon>Actinomycetota</taxon>
        <taxon>Actinomycetes</taxon>
        <taxon>Micromonosporales</taxon>
        <taxon>Micromonosporaceae</taxon>
        <taxon>Micromonospora</taxon>
    </lineage>
</organism>
<accession>A0ABW3A101</accession>
<evidence type="ECO:0000313" key="3">
    <source>
        <dbReference type="Proteomes" id="UP001597053"/>
    </source>
</evidence>
<name>A0ABW3A101_9ACTN</name>
<proteinExistence type="predicted"/>
<feature type="domain" description="NADPH-dependent FMN reductase-like" evidence="1">
    <location>
        <begin position="24"/>
        <end position="55"/>
    </location>
</feature>
<dbReference type="Pfam" id="PF03358">
    <property type="entry name" value="FMN_red"/>
    <property type="match status" value="1"/>
</dbReference>
<keyword evidence="3" id="KW-1185">Reference proteome</keyword>
<dbReference type="EMBL" id="JBHTHM010000433">
    <property type="protein sequence ID" value="MFD0784490.1"/>
    <property type="molecule type" value="Genomic_DNA"/>
</dbReference>
<dbReference type="InterPro" id="IPR029039">
    <property type="entry name" value="Flavoprotein-like_sf"/>
</dbReference>
<protein>
    <submittedName>
        <fullName evidence="2">NAD(P)H-dependent oxidoreductase</fullName>
    </submittedName>
</protein>
<dbReference type="SUPFAM" id="SSF52218">
    <property type="entry name" value="Flavoproteins"/>
    <property type="match status" value="1"/>
</dbReference>
<dbReference type="Proteomes" id="UP001597053">
    <property type="component" value="Unassembled WGS sequence"/>
</dbReference>
<dbReference type="Gene3D" id="3.40.50.360">
    <property type="match status" value="1"/>
</dbReference>
<comment type="caution">
    <text evidence="2">The sequence shown here is derived from an EMBL/GenBank/DDBJ whole genome shotgun (WGS) entry which is preliminary data.</text>
</comment>
<gene>
    <name evidence="2" type="ORF">ACFQZ8_11270</name>
</gene>
<evidence type="ECO:0000313" key="2">
    <source>
        <dbReference type="EMBL" id="MFD0784490.1"/>
    </source>
</evidence>
<sequence>MRASSSSAASPSRPTAGTTCAFGVVPPEYNHSFAASLKQAIDFAYDEWQAKRVAARRYVS</sequence>
<reference evidence="3" key="1">
    <citation type="journal article" date="2019" name="Int. J. Syst. Evol. Microbiol.">
        <title>The Global Catalogue of Microorganisms (GCM) 10K type strain sequencing project: providing services to taxonomists for standard genome sequencing and annotation.</title>
        <authorList>
            <consortium name="The Broad Institute Genomics Platform"/>
            <consortium name="The Broad Institute Genome Sequencing Center for Infectious Disease"/>
            <person name="Wu L."/>
            <person name="Ma J."/>
        </authorList>
    </citation>
    <scope>NUCLEOTIDE SEQUENCE [LARGE SCALE GENOMIC DNA]</scope>
    <source>
        <strain evidence="3">JCM 32148</strain>
    </source>
</reference>
<evidence type="ECO:0000259" key="1">
    <source>
        <dbReference type="Pfam" id="PF03358"/>
    </source>
</evidence>
<dbReference type="InterPro" id="IPR005025">
    <property type="entry name" value="FMN_Rdtase-like_dom"/>
</dbReference>